<protein>
    <submittedName>
        <fullName evidence="2">Uncharacterized protein</fullName>
    </submittedName>
</protein>
<accession>A0A6J4NY01</accession>
<reference evidence="2" key="1">
    <citation type="submission" date="2020-02" db="EMBL/GenBank/DDBJ databases">
        <authorList>
            <person name="Meier V. D."/>
        </authorList>
    </citation>
    <scope>NUCLEOTIDE SEQUENCE</scope>
    <source>
        <strain evidence="2">AVDCRST_MAG32</strain>
    </source>
</reference>
<proteinExistence type="predicted"/>
<gene>
    <name evidence="2" type="ORF">AVDCRST_MAG32-2602</name>
</gene>
<evidence type="ECO:0000256" key="1">
    <source>
        <dbReference type="SAM" id="MobiDB-lite"/>
    </source>
</evidence>
<feature type="region of interest" description="Disordered" evidence="1">
    <location>
        <begin position="1"/>
        <end position="40"/>
    </location>
</feature>
<name>A0A6J4NY01_9ACTN</name>
<organism evidence="2">
    <name type="scientific">uncultured Nocardioides sp</name>
    <dbReference type="NCBI Taxonomy" id="198441"/>
    <lineage>
        <taxon>Bacteria</taxon>
        <taxon>Bacillati</taxon>
        <taxon>Actinomycetota</taxon>
        <taxon>Actinomycetes</taxon>
        <taxon>Propionibacteriales</taxon>
        <taxon>Nocardioidaceae</taxon>
        <taxon>Nocardioides</taxon>
        <taxon>environmental samples</taxon>
    </lineage>
</organism>
<evidence type="ECO:0000313" key="2">
    <source>
        <dbReference type="EMBL" id="CAA9395542.1"/>
    </source>
</evidence>
<dbReference type="EMBL" id="CADCUM010000102">
    <property type="protein sequence ID" value="CAA9395542.1"/>
    <property type="molecule type" value="Genomic_DNA"/>
</dbReference>
<sequence length="40" mass="4282">MAAPRPGGALHLEMDADLASEEEGRDGERKPSLGLEGYVR</sequence>
<feature type="compositionally biased region" description="Acidic residues" evidence="1">
    <location>
        <begin position="15"/>
        <end position="25"/>
    </location>
</feature>
<dbReference type="AlphaFoldDB" id="A0A6J4NY01"/>